<dbReference type="InterPro" id="IPR023842">
    <property type="entry name" value="Bacillithiol_biosynth_BshB1"/>
</dbReference>
<dbReference type="NCBIfam" id="TIGR04001">
    <property type="entry name" value="thiol_BshB1"/>
    <property type="match status" value="1"/>
</dbReference>
<reference evidence="3 4" key="1">
    <citation type="submission" date="2017-08" db="EMBL/GenBank/DDBJ databases">
        <authorList>
            <person name="de Groot N.N."/>
        </authorList>
    </citation>
    <scope>NUCLEOTIDE SEQUENCE [LARGE SCALE GENOMIC DNA]</scope>
    <source>
        <strain evidence="3 4">JC228</strain>
    </source>
</reference>
<protein>
    <submittedName>
        <fullName evidence="3">Bacillithiol biosynthesis deacetylase BshB1</fullName>
    </submittedName>
</protein>
<dbReference type="Gene3D" id="3.40.50.10320">
    <property type="entry name" value="LmbE-like"/>
    <property type="match status" value="1"/>
</dbReference>
<gene>
    <name evidence="3" type="ORF">SAMN05877753_102373</name>
</gene>
<dbReference type="InterPro" id="IPR024078">
    <property type="entry name" value="LmbE-like_dom_sf"/>
</dbReference>
<dbReference type="PANTHER" id="PTHR12993">
    <property type="entry name" value="N-ACETYLGLUCOSAMINYL-PHOSPHATIDYLINOSITOL DE-N-ACETYLASE-RELATED"/>
    <property type="match status" value="1"/>
</dbReference>
<dbReference type="EMBL" id="OAOP01000002">
    <property type="protein sequence ID" value="SNX68164.1"/>
    <property type="molecule type" value="Genomic_DNA"/>
</dbReference>
<comment type="cofactor">
    <cofactor evidence="1">
        <name>Zn(2+)</name>
        <dbReference type="ChEBI" id="CHEBI:29105"/>
    </cofactor>
</comment>
<dbReference type="PANTHER" id="PTHR12993:SF30">
    <property type="entry name" value="N-ACETYL-ALPHA-D-GLUCOSAMINYL L-MALATE DEACETYLASE 1"/>
    <property type="match status" value="1"/>
</dbReference>
<dbReference type="AlphaFoldDB" id="A0A285CKT8"/>
<evidence type="ECO:0000313" key="4">
    <source>
        <dbReference type="Proteomes" id="UP000219546"/>
    </source>
</evidence>
<sequence length="237" mass="26395">MNQATLHVLAIGAHPDDVEIGMAGTLAKLHNEGLKTGICDLTLADLSSNGTVEIRKNEARTAAEILGCTIRVNLGIPDRGIRLDDEQIRKVVTVIRTYRPKLIFIPYREDRHPDHGWCARLVEEAVFSSSIKNYRDTENLPPHRVDAVYYYFINGFHKPDFCVDITDTMEKKIASLKAYASQFSKAEAGRVETPLTNGYIETVEARERMMGKEVGVAYAEGYKTAKPLLLDSQGLGV</sequence>
<organism evidence="3 4">
    <name type="scientific">Bacillus oleivorans</name>
    <dbReference type="NCBI Taxonomy" id="1448271"/>
    <lineage>
        <taxon>Bacteria</taxon>
        <taxon>Bacillati</taxon>
        <taxon>Bacillota</taxon>
        <taxon>Bacilli</taxon>
        <taxon>Bacillales</taxon>
        <taxon>Bacillaceae</taxon>
        <taxon>Bacillus</taxon>
    </lineage>
</organism>
<evidence type="ECO:0000313" key="3">
    <source>
        <dbReference type="EMBL" id="SNX68164.1"/>
    </source>
</evidence>
<dbReference type="InterPro" id="IPR003737">
    <property type="entry name" value="GlcNAc_PI_deacetylase-related"/>
</dbReference>
<comment type="catalytic activity">
    <reaction evidence="2">
        <text>(S)-malyl N-acetyl-alpha-D-glucosaminide + H2O = (S)-malyl alpha-D-glucosaminide + acetate</text>
        <dbReference type="Rhea" id="RHEA:33411"/>
        <dbReference type="ChEBI" id="CHEBI:15377"/>
        <dbReference type="ChEBI" id="CHEBI:30089"/>
        <dbReference type="ChEBI" id="CHEBI:64870"/>
        <dbReference type="ChEBI" id="CHEBI:64871"/>
    </reaction>
</comment>
<evidence type="ECO:0000256" key="1">
    <source>
        <dbReference type="ARBA" id="ARBA00001947"/>
    </source>
</evidence>
<dbReference type="RefSeq" id="WP_097157563.1">
    <property type="nucleotide sequence ID" value="NZ_JBEPMQ010000001.1"/>
</dbReference>
<dbReference type="OrthoDB" id="9778719at2"/>
<proteinExistence type="predicted"/>
<dbReference type="GO" id="GO:0019213">
    <property type="term" value="F:deacetylase activity"/>
    <property type="evidence" value="ECO:0007669"/>
    <property type="project" value="InterPro"/>
</dbReference>
<keyword evidence="4" id="KW-1185">Reference proteome</keyword>
<accession>A0A285CKT8</accession>
<evidence type="ECO:0000256" key="2">
    <source>
        <dbReference type="ARBA" id="ARBA00024609"/>
    </source>
</evidence>
<dbReference type="GO" id="GO:0016811">
    <property type="term" value="F:hydrolase activity, acting on carbon-nitrogen (but not peptide) bonds, in linear amides"/>
    <property type="evidence" value="ECO:0007669"/>
    <property type="project" value="TreeGrafter"/>
</dbReference>
<dbReference type="SUPFAM" id="SSF102588">
    <property type="entry name" value="LmbE-like"/>
    <property type="match status" value="1"/>
</dbReference>
<dbReference type="Proteomes" id="UP000219546">
    <property type="component" value="Unassembled WGS sequence"/>
</dbReference>
<dbReference type="Pfam" id="PF02585">
    <property type="entry name" value="PIG-L"/>
    <property type="match status" value="1"/>
</dbReference>
<name>A0A285CKT8_9BACI</name>
<dbReference type="GO" id="GO:0071793">
    <property type="term" value="P:bacillithiol biosynthetic process"/>
    <property type="evidence" value="ECO:0007669"/>
    <property type="project" value="InterPro"/>
</dbReference>